<accession>A0ABT7MBC2</accession>
<keyword evidence="6" id="KW-0170">Cobalt</keyword>
<protein>
    <submittedName>
        <fullName evidence="9">Methylmalonyl-CoA mutase family protein</fullName>
    </submittedName>
</protein>
<dbReference type="InterPro" id="IPR006099">
    <property type="entry name" value="MeMalonylCoA_mutase_a/b_cat"/>
</dbReference>
<comment type="cofactor">
    <cofactor evidence="1">
        <name>adenosylcob(III)alamin</name>
        <dbReference type="ChEBI" id="CHEBI:18408"/>
    </cofactor>
</comment>
<proteinExistence type="inferred from homology"/>
<evidence type="ECO:0000256" key="4">
    <source>
        <dbReference type="ARBA" id="ARBA00022628"/>
    </source>
</evidence>
<reference evidence="9 10" key="1">
    <citation type="submission" date="2023-06" db="EMBL/GenBank/DDBJ databases">
        <title>Actinomycetospora Odt1-22.</title>
        <authorList>
            <person name="Supong K."/>
        </authorList>
    </citation>
    <scope>NUCLEOTIDE SEQUENCE [LARGE SCALE GENOMIC DNA]</scope>
    <source>
        <strain evidence="9 10">Odt1-22</strain>
    </source>
</reference>
<dbReference type="Proteomes" id="UP001231924">
    <property type="component" value="Unassembled WGS sequence"/>
</dbReference>
<dbReference type="EMBL" id="JASVWF010000003">
    <property type="protein sequence ID" value="MDL5157751.1"/>
    <property type="molecule type" value="Genomic_DNA"/>
</dbReference>
<dbReference type="InterPro" id="IPR024067">
    <property type="entry name" value="Me-malonyl-CoA_mutase_sm_su_N"/>
</dbReference>
<evidence type="ECO:0000256" key="2">
    <source>
        <dbReference type="ARBA" id="ARBA00008465"/>
    </source>
</evidence>
<evidence type="ECO:0000313" key="9">
    <source>
        <dbReference type="EMBL" id="MDL5157751.1"/>
    </source>
</evidence>
<evidence type="ECO:0000256" key="1">
    <source>
        <dbReference type="ARBA" id="ARBA00001922"/>
    </source>
</evidence>
<keyword evidence="4" id="KW-0846">Cobalamin</keyword>
<dbReference type="Gene3D" id="3.40.50.280">
    <property type="entry name" value="Cobalamin-binding domain"/>
    <property type="match status" value="1"/>
</dbReference>
<evidence type="ECO:0000256" key="7">
    <source>
        <dbReference type="SAM" id="MobiDB-lite"/>
    </source>
</evidence>
<dbReference type="RefSeq" id="WP_286054197.1">
    <property type="nucleotide sequence ID" value="NZ_JASVWF010000003.1"/>
</dbReference>
<evidence type="ECO:0000256" key="5">
    <source>
        <dbReference type="ARBA" id="ARBA00023235"/>
    </source>
</evidence>
<dbReference type="Pfam" id="PF01642">
    <property type="entry name" value="MM_CoA_mutase"/>
    <property type="match status" value="1"/>
</dbReference>
<comment type="subunit">
    <text evidence="3">Heterodimer of an alpha and a beta chain.</text>
</comment>
<evidence type="ECO:0000256" key="3">
    <source>
        <dbReference type="ARBA" id="ARBA00011870"/>
    </source>
</evidence>
<sequence>MTAPEAPEELVLAGEFATPTRDAWRELVAGVLAKSGREVDPADAEAAIATATDDGFSIAALYTAEDAPGVPTGAPGLPPFTRASRPEGHVADGWYRRQRHALTDLEGAHDVVMAELENGVSSLWLVLGEAGGPPVDALPRLLDGVFLDLAPVALEAGRDTPEAAAALLDLARAGGVTTALGGSLGYDPLLARTRGGGPLTDAYRSALVDHARTAAESHPHLATVVADGLPFHEAGGSDGQELGAALAAGLHAVRLLDDAGLSVDDAFARVEFRFAATADQFATLAKLRAARRCWDRIGSVAGASEPARAMRTHAVTSPAMLTGRDPWVNILRTTVAAAGAGLGGADAVTVLPFDSVLGLPDDFSRRIARNTQALLLEESHLAHVIDPAGGSWYVESLTDALAHAAWDVFTGIERDGGIEAVLDPDEHADRGSLASALEDTWTARADRIAHRKDPITGVSEFPNLHETLPERAAPPSGTGDQQGGLPRRRYAQVFEDLRDRSDAAPQRPTAFLATVGALAQYTARASFATNLLHAGGVDVVEGPGGTEIDEIVTAFREAGTPIAVVASSDKVYAEHAAPLASALAEAGATRVILAGSPRTEGLTSEDSTALTGYLYTGCDAAALLTDLLDELGV</sequence>
<gene>
    <name evidence="9" type="ORF">QRT03_17425</name>
</gene>
<dbReference type="InterPro" id="IPR016176">
    <property type="entry name" value="Cbl-dep_enz_cat"/>
</dbReference>
<feature type="region of interest" description="Disordered" evidence="7">
    <location>
        <begin position="457"/>
        <end position="486"/>
    </location>
</feature>
<dbReference type="PANTHER" id="PTHR48101:SF4">
    <property type="entry name" value="METHYLMALONYL-COA MUTASE, MITOCHONDRIAL"/>
    <property type="match status" value="1"/>
</dbReference>
<organism evidence="9 10">
    <name type="scientific">Actinomycetospora termitidis</name>
    <dbReference type="NCBI Taxonomy" id="3053470"/>
    <lineage>
        <taxon>Bacteria</taxon>
        <taxon>Bacillati</taxon>
        <taxon>Actinomycetota</taxon>
        <taxon>Actinomycetes</taxon>
        <taxon>Pseudonocardiales</taxon>
        <taxon>Pseudonocardiaceae</taxon>
        <taxon>Actinomycetospora</taxon>
    </lineage>
</organism>
<dbReference type="SUPFAM" id="SSF51703">
    <property type="entry name" value="Cobalamin (vitamin B12)-dependent enzymes"/>
    <property type="match status" value="1"/>
</dbReference>
<dbReference type="PANTHER" id="PTHR48101">
    <property type="entry name" value="METHYLMALONYL-COA MUTASE, MITOCHONDRIAL-RELATED"/>
    <property type="match status" value="1"/>
</dbReference>
<dbReference type="Gene3D" id="3.20.20.240">
    <property type="entry name" value="Methylmalonyl-CoA mutase"/>
    <property type="match status" value="1"/>
</dbReference>
<name>A0ABT7MBC2_9PSEU</name>
<dbReference type="SUPFAM" id="SSF52242">
    <property type="entry name" value="Cobalamin (vitamin B12)-binding domain"/>
    <property type="match status" value="1"/>
</dbReference>
<comment type="caution">
    <text evidence="9">The sequence shown here is derived from an EMBL/GenBank/DDBJ whole genome shotgun (WGS) entry which is preliminary data.</text>
</comment>
<evidence type="ECO:0000256" key="6">
    <source>
        <dbReference type="ARBA" id="ARBA00023285"/>
    </source>
</evidence>
<dbReference type="InterPro" id="IPR036724">
    <property type="entry name" value="Cobalamin-bd_sf"/>
</dbReference>
<evidence type="ECO:0000259" key="8">
    <source>
        <dbReference type="Pfam" id="PF01642"/>
    </source>
</evidence>
<evidence type="ECO:0000313" key="10">
    <source>
        <dbReference type="Proteomes" id="UP001231924"/>
    </source>
</evidence>
<keyword evidence="5" id="KW-0413">Isomerase</keyword>
<keyword evidence="10" id="KW-1185">Reference proteome</keyword>
<dbReference type="Gene3D" id="1.10.196.20">
    <property type="match status" value="1"/>
</dbReference>
<comment type="similarity">
    <text evidence="2">Belongs to the methylmalonyl-CoA mutase family.</text>
</comment>
<feature type="domain" description="Methylmalonyl-CoA mutase alpha/beta chain catalytic" evidence="8">
    <location>
        <begin position="137"/>
        <end position="466"/>
    </location>
</feature>